<organism evidence="3 5">
    <name type="scientific">Oleiagrimonas soli</name>
    <dbReference type="NCBI Taxonomy" id="1543381"/>
    <lineage>
        <taxon>Bacteria</taxon>
        <taxon>Pseudomonadati</taxon>
        <taxon>Pseudomonadota</taxon>
        <taxon>Gammaproteobacteria</taxon>
        <taxon>Lysobacterales</taxon>
        <taxon>Rhodanobacteraceae</taxon>
        <taxon>Oleiagrimonas</taxon>
    </lineage>
</organism>
<name>A0A099CZN3_9GAMM</name>
<evidence type="ECO:0000313" key="4">
    <source>
        <dbReference type="EMBL" id="MBB6184632.1"/>
    </source>
</evidence>
<evidence type="ECO:0000313" key="3">
    <source>
        <dbReference type="EMBL" id="KGI79017.1"/>
    </source>
</evidence>
<feature type="coiled-coil region" evidence="1">
    <location>
        <begin position="99"/>
        <end position="126"/>
    </location>
</feature>
<reference evidence="4 6" key="2">
    <citation type="submission" date="2020-08" db="EMBL/GenBank/DDBJ databases">
        <title>Genomic Encyclopedia of Type Strains, Phase IV (KMG-IV): sequencing the most valuable type-strain genomes for metagenomic binning, comparative biology and taxonomic classification.</title>
        <authorList>
            <person name="Goeker M."/>
        </authorList>
    </citation>
    <scope>NUCLEOTIDE SEQUENCE [LARGE SCALE GENOMIC DNA]</scope>
    <source>
        <strain evidence="4 6">DSM 107085</strain>
    </source>
</reference>
<dbReference type="EMBL" id="JROI01000004">
    <property type="protein sequence ID" value="KGI79017.1"/>
    <property type="molecule type" value="Genomic_DNA"/>
</dbReference>
<dbReference type="STRING" id="1543381.LF63_0101275"/>
<feature type="signal peptide" evidence="2">
    <location>
        <begin position="1"/>
        <end position="24"/>
    </location>
</feature>
<feature type="chain" id="PRO_5035986537" evidence="2">
    <location>
        <begin position="25"/>
        <end position="311"/>
    </location>
</feature>
<gene>
    <name evidence="4" type="ORF">HNQ86_001977</name>
    <name evidence="3" type="ORF">LF63_0101275</name>
</gene>
<proteinExistence type="predicted"/>
<dbReference type="PROSITE" id="PS51257">
    <property type="entry name" value="PROKAR_LIPOPROTEIN"/>
    <property type="match status" value="1"/>
</dbReference>
<accession>A0A099CZN3</accession>
<evidence type="ECO:0000256" key="1">
    <source>
        <dbReference type="SAM" id="Coils"/>
    </source>
</evidence>
<dbReference type="HOGENOM" id="CLU_893823_0_0_6"/>
<keyword evidence="2" id="KW-0732">Signal</keyword>
<evidence type="ECO:0000313" key="6">
    <source>
        <dbReference type="Proteomes" id="UP000560000"/>
    </source>
</evidence>
<dbReference type="OrthoDB" id="6997690at2"/>
<dbReference type="Proteomes" id="UP000029708">
    <property type="component" value="Unassembled WGS sequence"/>
</dbReference>
<dbReference type="EMBL" id="JACHET010000001">
    <property type="protein sequence ID" value="MBB6184632.1"/>
    <property type="molecule type" value="Genomic_DNA"/>
</dbReference>
<evidence type="ECO:0000256" key="2">
    <source>
        <dbReference type="SAM" id="SignalP"/>
    </source>
</evidence>
<reference evidence="3 5" key="1">
    <citation type="submission" date="2014-09" db="EMBL/GenBank/DDBJ databases">
        <title>Xanthomonadaceae 3.5X direct submission.</title>
        <authorList>
            <person name="Fang T."/>
            <person name="Wang H."/>
        </authorList>
    </citation>
    <scope>NUCLEOTIDE SEQUENCE [LARGE SCALE GENOMIC DNA]</scope>
    <source>
        <strain evidence="3 5">3.5X</strain>
    </source>
</reference>
<dbReference type="RefSeq" id="WP_152569203.1">
    <property type="nucleotide sequence ID" value="NZ_JACHET010000001.1"/>
</dbReference>
<evidence type="ECO:0000313" key="5">
    <source>
        <dbReference type="Proteomes" id="UP000029708"/>
    </source>
</evidence>
<keyword evidence="5" id="KW-1185">Reference proteome</keyword>
<dbReference type="Proteomes" id="UP000560000">
    <property type="component" value="Unassembled WGS sequence"/>
</dbReference>
<sequence>MKKFHFLSVACICLAFAGCTNQQADQTIATLRGQLSEAQGQNSKLKVRVDELSRKVKELSDTPSARLQAIRQLVAKGDVSGASAASSKLKSKYPDAQQTQTAEQLVHELAAQLQAAQEKQARLQKLKFRALDGTSTFTENGMTFRTLKTSTTSRWVSDSYSYEYHYSDADRGTKYVVLQVNVSSTNDKDPKLFPVAVYRVVGNKLEQVADFSYAFRRWHDYGSYLGNYGDSGNDFAKSKTVEFSLAAQVSDTYLKQPLLVIASDEQCVERINRSLAPAVAYIALGCTSLKQELSLSEAAGKNYHVVKRMNF</sequence>
<dbReference type="AlphaFoldDB" id="A0A099CZN3"/>
<comment type="caution">
    <text evidence="3">The sequence shown here is derived from an EMBL/GenBank/DDBJ whole genome shotgun (WGS) entry which is preliminary data.</text>
</comment>
<keyword evidence="1" id="KW-0175">Coiled coil</keyword>
<protein>
    <submittedName>
        <fullName evidence="4">Putative coiled-coil protein SlyX</fullName>
    </submittedName>
</protein>
<feature type="coiled-coil region" evidence="1">
    <location>
        <begin position="21"/>
        <end position="62"/>
    </location>
</feature>